<dbReference type="Pfam" id="PF00005">
    <property type="entry name" value="ABC_tran"/>
    <property type="match status" value="2"/>
</dbReference>
<comment type="similarity">
    <text evidence="2">Belongs to the ABC transporter superfamily. ABCB family. Multidrug resistance exporter (TC 3.A.1.201) subfamily.</text>
</comment>
<dbReference type="InterPro" id="IPR003593">
    <property type="entry name" value="AAA+_ATPase"/>
</dbReference>
<keyword evidence="4 11" id="KW-0812">Transmembrane</keyword>
<evidence type="ECO:0000256" key="8">
    <source>
        <dbReference type="ARBA" id="ARBA00022989"/>
    </source>
</evidence>
<dbReference type="PANTHER" id="PTHR43394">
    <property type="entry name" value="ATP-DEPENDENT PERMEASE MDL1, MITOCHONDRIAL"/>
    <property type="match status" value="1"/>
</dbReference>
<keyword evidence="5" id="KW-0677">Repeat</keyword>
<evidence type="ECO:0000256" key="1">
    <source>
        <dbReference type="ARBA" id="ARBA00004141"/>
    </source>
</evidence>
<feature type="transmembrane region" description="Helical" evidence="11">
    <location>
        <begin position="244"/>
        <end position="261"/>
    </location>
</feature>
<dbReference type="PROSITE" id="PS00211">
    <property type="entry name" value="ABC_TRANSPORTER_1"/>
    <property type="match status" value="2"/>
</dbReference>
<organism evidence="14 15">
    <name type="scientific">Cercophora newfieldiana</name>
    <dbReference type="NCBI Taxonomy" id="92897"/>
    <lineage>
        <taxon>Eukaryota</taxon>
        <taxon>Fungi</taxon>
        <taxon>Dikarya</taxon>
        <taxon>Ascomycota</taxon>
        <taxon>Pezizomycotina</taxon>
        <taxon>Sordariomycetes</taxon>
        <taxon>Sordariomycetidae</taxon>
        <taxon>Sordariales</taxon>
        <taxon>Lasiosphaeriaceae</taxon>
        <taxon>Cercophora</taxon>
    </lineage>
</organism>
<dbReference type="GO" id="GO:0015421">
    <property type="term" value="F:ABC-type oligopeptide transporter activity"/>
    <property type="evidence" value="ECO:0007669"/>
    <property type="project" value="TreeGrafter"/>
</dbReference>
<dbReference type="InterPro" id="IPR039421">
    <property type="entry name" value="Type_1_exporter"/>
</dbReference>
<evidence type="ECO:0000256" key="2">
    <source>
        <dbReference type="ARBA" id="ARBA00007577"/>
    </source>
</evidence>
<dbReference type="GO" id="GO:0005524">
    <property type="term" value="F:ATP binding"/>
    <property type="evidence" value="ECO:0007669"/>
    <property type="project" value="UniProtKB-KW"/>
</dbReference>
<protein>
    <submittedName>
        <fullName evidence="14">P-loop containing nucleoside triphosphate hydrolase protein</fullName>
    </submittedName>
</protein>
<evidence type="ECO:0000256" key="5">
    <source>
        <dbReference type="ARBA" id="ARBA00022737"/>
    </source>
</evidence>
<dbReference type="InterPro" id="IPR003439">
    <property type="entry name" value="ABC_transporter-like_ATP-bd"/>
</dbReference>
<dbReference type="CDD" id="cd03249">
    <property type="entry name" value="ABC_MTABC3_MDL1_MDL2"/>
    <property type="match status" value="1"/>
</dbReference>
<dbReference type="PROSITE" id="PS50929">
    <property type="entry name" value="ABC_TM1F"/>
    <property type="match status" value="2"/>
</dbReference>
<dbReference type="InterPro" id="IPR027417">
    <property type="entry name" value="P-loop_NTPase"/>
</dbReference>
<feature type="domain" description="ABC transmembrane type-1" evidence="13">
    <location>
        <begin position="780"/>
        <end position="1034"/>
    </location>
</feature>
<feature type="transmembrane region" description="Helical" evidence="11">
    <location>
        <begin position="318"/>
        <end position="340"/>
    </location>
</feature>
<reference evidence="14" key="1">
    <citation type="submission" date="2023-06" db="EMBL/GenBank/DDBJ databases">
        <title>Genome-scale phylogeny and comparative genomics of the fungal order Sordariales.</title>
        <authorList>
            <consortium name="Lawrence Berkeley National Laboratory"/>
            <person name="Hensen N."/>
            <person name="Bonometti L."/>
            <person name="Westerberg I."/>
            <person name="Brannstrom I.O."/>
            <person name="Guillou S."/>
            <person name="Cros-Aarteil S."/>
            <person name="Calhoun S."/>
            <person name="Haridas S."/>
            <person name="Kuo A."/>
            <person name="Mondo S."/>
            <person name="Pangilinan J."/>
            <person name="Riley R."/>
            <person name="Labutti K."/>
            <person name="Andreopoulos B."/>
            <person name="Lipzen A."/>
            <person name="Chen C."/>
            <person name="Yanf M."/>
            <person name="Daum C."/>
            <person name="Ng V."/>
            <person name="Clum A."/>
            <person name="Steindorff A."/>
            <person name="Ohm R."/>
            <person name="Martin F."/>
            <person name="Silar P."/>
            <person name="Natvig D."/>
            <person name="Lalanne C."/>
            <person name="Gautier V."/>
            <person name="Ament-Velasquez S.L."/>
            <person name="Kruys A."/>
            <person name="Hutchinson M.I."/>
            <person name="Powell A.J."/>
            <person name="Barry K."/>
            <person name="Miller A.N."/>
            <person name="Grigoriev I.V."/>
            <person name="Debuchy R."/>
            <person name="Gladieux P."/>
            <person name="Thoren M.H."/>
            <person name="Johannesson H."/>
        </authorList>
    </citation>
    <scope>NUCLEOTIDE SEQUENCE</scope>
    <source>
        <strain evidence="14">SMH2532-1</strain>
    </source>
</reference>
<feature type="transmembrane region" description="Helical" evidence="11">
    <location>
        <begin position="926"/>
        <end position="946"/>
    </location>
</feature>
<evidence type="ECO:0000259" key="13">
    <source>
        <dbReference type="PROSITE" id="PS50929"/>
    </source>
</evidence>
<dbReference type="SUPFAM" id="SSF52540">
    <property type="entry name" value="P-loop containing nucleoside triphosphate hydrolases"/>
    <property type="match status" value="3"/>
</dbReference>
<dbReference type="FunFam" id="3.40.50.300:FF:000913">
    <property type="entry name" value="ABC multidrug transporter SitT"/>
    <property type="match status" value="1"/>
</dbReference>
<feature type="region of interest" description="Disordered" evidence="10">
    <location>
        <begin position="1"/>
        <end position="59"/>
    </location>
</feature>
<evidence type="ECO:0000256" key="7">
    <source>
        <dbReference type="ARBA" id="ARBA00022840"/>
    </source>
</evidence>
<feature type="transmembrane region" description="Helical" evidence="11">
    <location>
        <begin position="827"/>
        <end position="846"/>
    </location>
</feature>
<evidence type="ECO:0000313" key="14">
    <source>
        <dbReference type="EMBL" id="KAK0657335.1"/>
    </source>
</evidence>
<keyword evidence="7" id="KW-0067">ATP-binding</keyword>
<keyword evidence="3" id="KW-0813">Transport</keyword>
<feature type="domain" description="ABC transporter" evidence="12">
    <location>
        <begin position="415"/>
        <end position="710"/>
    </location>
</feature>
<dbReference type="GO" id="GO:0005743">
    <property type="term" value="C:mitochondrial inner membrane"/>
    <property type="evidence" value="ECO:0007669"/>
    <property type="project" value="TreeGrafter"/>
</dbReference>
<feature type="transmembrane region" description="Helical" evidence="11">
    <location>
        <begin position="217"/>
        <end position="238"/>
    </location>
</feature>
<feature type="transmembrane region" description="Helical" evidence="11">
    <location>
        <begin position="897"/>
        <end position="920"/>
    </location>
</feature>
<feature type="transmembrane region" description="Helical" evidence="11">
    <location>
        <begin position="138"/>
        <end position="156"/>
    </location>
</feature>
<dbReference type="InterPro" id="IPR011527">
    <property type="entry name" value="ABC1_TM_dom"/>
</dbReference>
<keyword evidence="15" id="KW-1185">Reference proteome</keyword>
<dbReference type="InterPro" id="IPR036640">
    <property type="entry name" value="ABC1_TM_sf"/>
</dbReference>
<dbReference type="GO" id="GO:0016887">
    <property type="term" value="F:ATP hydrolysis activity"/>
    <property type="evidence" value="ECO:0007669"/>
    <property type="project" value="InterPro"/>
</dbReference>
<evidence type="ECO:0000313" key="15">
    <source>
        <dbReference type="Proteomes" id="UP001174936"/>
    </source>
</evidence>
<evidence type="ECO:0000256" key="4">
    <source>
        <dbReference type="ARBA" id="ARBA00022692"/>
    </source>
</evidence>
<comment type="caution">
    <text evidence="14">The sequence shown here is derived from an EMBL/GenBank/DDBJ whole genome shotgun (WGS) entry which is preliminary data.</text>
</comment>
<feature type="compositionally biased region" description="Basic and acidic residues" evidence="10">
    <location>
        <begin position="48"/>
        <end position="59"/>
    </location>
</feature>
<dbReference type="PANTHER" id="PTHR43394:SF11">
    <property type="entry name" value="ATP-BINDING CASSETTE TRANSPORTER"/>
    <property type="match status" value="1"/>
</dbReference>
<sequence>MSLGHGAFDPLANIRHRYPGSNNGSKPTPVKDEKVKQDDQPKDDENDAEAKPAPKDRPEREATFKDYLRVFTYATKWDYVLMTGAGIASIGAGITLPLMNVLFGRLIGDFNSFGIQQQSSSGPASEQIATFSANNDKLALYMFALFISRFGFNYINKFCFRLIGIRMSAAIRLHYLQALFGQTIHVLDSMPSGTAAATITATANTLQLGISEKLGTFLEFMSTIIAAIIVAFTFSWLLALVTSSVIIFISLVLTVLLPFIIKGHTMMTKAESKGNSVATEAFAGIRMITACGAESRVAKRYAEWVRKAQQAAQFSSPFFSIQFGMIFFGLYGSFALAFWFGMRILMEGRLDNIGTILIVLMSVMLMVISLERISTPLIAVSKAMVAAAEFFAVIDAPKPKTGTLKDPDVSANRDIVFKDVHFAYPSRPSKKVLDGLNLKVRANMNTAIVGPSGSGKSTIVGLVEGWYRLHDQYTIAKAIAKDKNKDKKKKKKGKKDEDESDEEEVVLPLSAEDVGPAVELRGAIEIGGVPLDQIDMKWWRSQIGLVQQEPFLFNDSIYNNVAAGLIGSEWEKEPEDVKRELVKTACAESFADEFIDRLPDGYETQVGDSGTKLSGGQRQRIAIARSIISKPKILILDEATSAIDVRGERIVQQALERASKGRTTITIAHRLSTIKNADRICVLQNGKVVERGTHDSLLKNEEGAYYGLVHAQKLSLGEGGDDAEELVQEEDIGAILSREKSAAKSETGPAKRGAAWKERNLFNGFGKLLYEQKHRWVLFLISLIGAMGAAAAIPMQAFLFAKVIVVFQDAVLRPAAFVDGVTFWSKMWAVLAAGIGFSYFLTMYAATSAESRIAAAYRQEYFESILFQKTAYFDLDDNATGQLTARLSSDPTALKELLGINLMMMLIGVFGLIGALAISFAYGWKLALVALCVTVPMGVLAGYYRVRYELQFNAMNEAVFKESSKFGAEAIGAFRTVSALVMEDSICNRYDRLLQHHVTSAQKKARWTTVIFAYADSVSLACQALVFCVGSFIVTYMAIIQGAEAAGQWLSFGPNAAQAAAASNRILEARDSRIRDSVSSDARIPDTEGGVKIELRDIHFKYPTRDTSIFKGLNITIEKGQFAALVGASGSGKTSIVSLLERFYDPTRGQVLFNGMDITDVNVYEYRKTLSLVAQEPSLFQGTIRENILLGVDPTSVTDEMLHQCCRDANIHDFIASLPDGYDTNIGNRGVSLSGGQKQRVSIARALIRNPRVLLLDEATSSLDSESEKLVQAAFERVAKGRTTVAVAHRLATIQKADVIYVLGEGKVLEKGNHAELLKQKGVYWHMCHNQALDR</sequence>
<dbReference type="GO" id="GO:0090374">
    <property type="term" value="P:oligopeptide export from mitochondrion"/>
    <property type="evidence" value="ECO:0007669"/>
    <property type="project" value="TreeGrafter"/>
</dbReference>
<dbReference type="PROSITE" id="PS50893">
    <property type="entry name" value="ABC_TRANSPORTER_2"/>
    <property type="match status" value="2"/>
</dbReference>
<accession>A0AA40CZH2</accession>
<dbReference type="EMBL" id="JAULSV010000001">
    <property type="protein sequence ID" value="KAK0657335.1"/>
    <property type="molecule type" value="Genomic_DNA"/>
</dbReference>
<feature type="compositionally biased region" description="Basic and acidic residues" evidence="10">
    <location>
        <begin position="29"/>
        <end position="40"/>
    </location>
</feature>
<evidence type="ECO:0000256" key="10">
    <source>
        <dbReference type="SAM" id="MobiDB-lite"/>
    </source>
</evidence>
<feature type="transmembrane region" description="Helical" evidence="11">
    <location>
        <begin position="1011"/>
        <end position="1039"/>
    </location>
</feature>
<feature type="transmembrane region" description="Helical" evidence="11">
    <location>
        <begin position="79"/>
        <end position="103"/>
    </location>
</feature>
<feature type="region of interest" description="Disordered" evidence="10">
    <location>
        <begin position="484"/>
        <end position="506"/>
    </location>
</feature>
<dbReference type="SUPFAM" id="SSF90123">
    <property type="entry name" value="ABC transporter transmembrane region"/>
    <property type="match status" value="2"/>
</dbReference>
<evidence type="ECO:0000259" key="12">
    <source>
        <dbReference type="PROSITE" id="PS50893"/>
    </source>
</evidence>
<feature type="transmembrane region" description="Helical" evidence="11">
    <location>
        <begin position="352"/>
        <end position="370"/>
    </location>
</feature>
<keyword evidence="9 11" id="KW-0472">Membrane</keyword>
<dbReference type="Proteomes" id="UP001174936">
    <property type="component" value="Unassembled WGS sequence"/>
</dbReference>
<feature type="domain" description="ABC transmembrane type-1" evidence="13">
    <location>
        <begin position="84"/>
        <end position="382"/>
    </location>
</feature>
<feature type="domain" description="ABC transporter" evidence="12">
    <location>
        <begin position="1093"/>
        <end position="1330"/>
    </location>
</feature>
<comment type="subcellular location">
    <subcellularLocation>
        <location evidence="1">Membrane</location>
        <topology evidence="1">Multi-pass membrane protein</topology>
    </subcellularLocation>
</comment>
<feature type="transmembrane region" description="Helical" evidence="11">
    <location>
        <begin position="776"/>
        <end position="807"/>
    </location>
</feature>
<dbReference type="InterPro" id="IPR017871">
    <property type="entry name" value="ABC_transporter-like_CS"/>
</dbReference>
<dbReference type="SMART" id="SM00382">
    <property type="entry name" value="AAA"/>
    <property type="match status" value="2"/>
</dbReference>
<dbReference type="Pfam" id="PF00664">
    <property type="entry name" value="ABC_membrane"/>
    <property type="match status" value="2"/>
</dbReference>
<keyword evidence="14" id="KW-0378">Hydrolase</keyword>
<evidence type="ECO:0000256" key="6">
    <source>
        <dbReference type="ARBA" id="ARBA00022741"/>
    </source>
</evidence>
<evidence type="ECO:0000256" key="3">
    <source>
        <dbReference type="ARBA" id="ARBA00022448"/>
    </source>
</evidence>
<evidence type="ECO:0000256" key="9">
    <source>
        <dbReference type="ARBA" id="ARBA00023136"/>
    </source>
</evidence>
<proteinExistence type="inferred from homology"/>
<keyword evidence="8 11" id="KW-1133">Transmembrane helix</keyword>
<dbReference type="CDD" id="cd18578">
    <property type="entry name" value="ABC_6TM_Pgp_ABCB1_D2_like"/>
    <property type="match status" value="1"/>
</dbReference>
<dbReference type="Gene3D" id="3.40.50.300">
    <property type="entry name" value="P-loop containing nucleotide triphosphate hydrolases"/>
    <property type="match status" value="2"/>
</dbReference>
<name>A0AA40CZH2_9PEZI</name>
<evidence type="ECO:0000256" key="11">
    <source>
        <dbReference type="SAM" id="Phobius"/>
    </source>
</evidence>
<dbReference type="CDD" id="cd18577">
    <property type="entry name" value="ABC_6TM_Pgp_ABCB1_D1_like"/>
    <property type="match status" value="1"/>
</dbReference>
<gene>
    <name evidence="14" type="ORF">B0T16DRAFT_433945</name>
</gene>
<keyword evidence="6" id="KW-0547">Nucleotide-binding</keyword>
<dbReference type="Gene3D" id="1.20.1560.10">
    <property type="entry name" value="ABC transporter type 1, transmembrane domain"/>
    <property type="match status" value="1"/>
</dbReference>